<feature type="region of interest" description="Disordered" evidence="2">
    <location>
        <begin position="69"/>
        <end position="100"/>
    </location>
</feature>
<dbReference type="PROSITE" id="PS50102">
    <property type="entry name" value="RRM"/>
    <property type="match status" value="1"/>
</dbReference>
<dbReference type="Gramene" id="ESW12529">
    <property type="protein sequence ID" value="ESW12529"/>
    <property type="gene ID" value="PHAVU_008G120900g"/>
</dbReference>
<dbReference type="eggNOG" id="ENOG502SFSV">
    <property type="taxonomic scope" value="Eukaryota"/>
</dbReference>
<dbReference type="OrthoDB" id="1418158at2759"/>
<dbReference type="InterPro" id="IPR035979">
    <property type="entry name" value="RBD_domain_sf"/>
</dbReference>
<sequence>MADTSFFFTNFPEHFMERDLLKVFQRWGRVMDVFVSRKLNARNRKFGFVRELSAIWIGTWKMQVNLPKYQRKDGSRKKKNEGSRLGRNPMTSTTSGKGKQMEQVSFAQVVSGGSRKAWDRRDLEVEQDDWLEGCYVGSLKELPSMQVIKESFVLGGFNLVKVRYLGGRFVLLSCDDGGSLKKIIADNRSWFDEAFSAVTPWDGSFELKEHFAWIRCSGIPLQFWCKHSFSKIGAVVGEVMEVDKATERRETVEFARFRVKTSVRSAVNMEKELCINGRSCKVAFVEEMANECARYFFERERVELVGGHGSLSCSKIEIVDSYVEVASSKESKSANDKARSNGGVGESRCTLKGNVRAKASFQAPPQEPFQEVGVQEINDGGPASLKVCPPIIRCVENGVLSVKGVVGDLKCQSAFMKPCKENLSVQDGCHEEEEGEVGSVSRQTSSVSRVANSVGICPSLNDLEQSGTSVIRDGVDGSLVATVKDIPKCPVVQGLNDSGPVDPEKLVDAEGARRSEM</sequence>
<dbReference type="EMBL" id="CM002295">
    <property type="protein sequence ID" value="ESW12529.1"/>
    <property type="molecule type" value="Genomic_DNA"/>
</dbReference>
<dbReference type="Pfam" id="PF00076">
    <property type="entry name" value="RRM_1"/>
    <property type="match status" value="1"/>
</dbReference>
<dbReference type="InterPro" id="IPR012677">
    <property type="entry name" value="Nucleotide-bd_a/b_plait_sf"/>
</dbReference>
<feature type="region of interest" description="Disordered" evidence="2">
    <location>
        <begin position="494"/>
        <end position="517"/>
    </location>
</feature>
<evidence type="ECO:0000256" key="1">
    <source>
        <dbReference type="PROSITE-ProRule" id="PRU00176"/>
    </source>
</evidence>
<dbReference type="Gene3D" id="3.30.70.330">
    <property type="match status" value="1"/>
</dbReference>
<dbReference type="SUPFAM" id="SSF54928">
    <property type="entry name" value="RNA-binding domain, RBD"/>
    <property type="match status" value="1"/>
</dbReference>
<gene>
    <name evidence="4" type="ORF">PHAVU_008G120900g</name>
</gene>
<dbReference type="InterPro" id="IPR000504">
    <property type="entry name" value="RRM_dom"/>
</dbReference>
<accession>V7B3X3</accession>
<feature type="compositionally biased region" description="Polar residues" evidence="2">
    <location>
        <begin position="89"/>
        <end position="100"/>
    </location>
</feature>
<dbReference type="CDD" id="cd00590">
    <property type="entry name" value="RRM_SF"/>
    <property type="match status" value="1"/>
</dbReference>
<evidence type="ECO:0000256" key="2">
    <source>
        <dbReference type="SAM" id="MobiDB-lite"/>
    </source>
</evidence>
<dbReference type="Proteomes" id="UP000000226">
    <property type="component" value="Chromosome 8"/>
</dbReference>
<protein>
    <recommendedName>
        <fullName evidence="3">RRM domain-containing protein</fullName>
    </recommendedName>
</protein>
<reference evidence="5" key="1">
    <citation type="journal article" date="2014" name="Nat. Genet.">
        <title>A reference genome for common bean and genome-wide analysis of dual domestications.</title>
        <authorList>
            <person name="Schmutz J."/>
            <person name="McClean P.E."/>
            <person name="Mamidi S."/>
            <person name="Wu G.A."/>
            <person name="Cannon S.B."/>
            <person name="Grimwood J."/>
            <person name="Jenkins J."/>
            <person name="Shu S."/>
            <person name="Song Q."/>
            <person name="Chavarro C."/>
            <person name="Torres-Torres M."/>
            <person name="Geffroy V."/>
            <person name="Moghaddam S.M."/>
            <person name="Gao D."/>
            <person name="Abernathy B."/>
            <person name="Barry K."/>
            <person name="Blair M."/>
            <person name="Brick M.A."/>
            <person name="Chovatia M."/>
            <person name="Gepts P."/>
            <person name="Goodstein D.M."/>
            <person name="Gonzales M."/>
            <person name="Hellsten U."/>
            <person name="Hyten D.L."/>
            <person name="Jia G."/>
            <person name="Kelly J.D."/>
            <person name="Kudrna D."/>
            <person name="Lee R."/>
            <person name="Richard M.M."/>
            <person name="Miklas P.N."/>
            <person name="Osorno J.M."/>
            <person name="Rodrigues J."/>
            <person name="Thareau V."/>
            <person name="Urrea C.A."/>
            <person name="Wang M."/>
            <person name="Yu Y."/>
            <person name="Zhang M."/>
            <person name="Wing R.A."/>
            <person name="Cregan P.B."/>
            <person name="Rokhsar D.S."/>
            <person name="Jackson S.A."/>
        </authorList>
    </citation>
    <scope>NUCLEOTIDE SEQUENCE [LARGE SCALE GENOMIC DNA]</scope>
    <source>
        <strain evidence="5">cv. G19833</strain>
    </source>
</reference>
<organism evidence="4 5">
    <name type="scientific">Phaseolus vulgaris</name>
    <name type="common">Kidney bean</name>
    <name type="synonym">French bean</name>
    <dbReference type="NCBI Taxonomy" id="3885"/>
    <lineage>
        <taxon>Eukaryota</taxon>
        <taxon>Viridiplantae</taxon>
        <taxon>Streptophyta</taxon>
        <taxon>Embryophyta</taxon>
        <taxon>Tracheophyta</taxon>
        <taxon>Spermatophyta</taxon>
        <taxon>Magnoliopsida</taxon>
        <taxon>eudicotyledons</taxon>
        <taxon>Gunneridae</taxon>
        <taxon>Pentapetalae</taxon>
        <taxon>rosids</taxon>
        <taxon>fabids</taxon>
        <taxon>Fabales</taxon>
        <taxon>Fabaceae</taxon>
        <taxon>Papilionoideae</taxon>
        <taxon>50 kb inversion clade</taxon>
        <taxon>NPAAA clade</taxon>
        <taxon>indigoferoid/millettioid clade</taxon>
        <taxon>Phaseoleae</taxon>
        <taxon>Phaseolus</taxon>
    </lineage>
</organism>
<keyword evidence="5" id="KW-1185">Reference proteome</keyword>
<evidence type="ECO:0000259" key="3">
    <source>
        <dbReference type="PROSITE" id="PS50102"/>
    </source>
</evidence>
<name>V7B3X3_PHAVU</name>
<dbReference type="PANTHER" id="PTHR34427:SF5">
    <property type="entry name" value="DUF4283 DOMAIN-CONTAINING PROTEIN"/>
    <property type="match status" value="1"/>
</dbReference>
<evidence type="ECO:0000313" key="4">
    <source>
        <dbReference type="EMBL" id="ESW12529.1"/>
    </source>
</evidence>
<evidence type="ECO:0000313" key="5">
    <source>
        <dbReference type="Proteomes" id="UP000000226"/>
    </source>
</evidence>
<dbReference type="AlphaFoldDB" id="V7B3X3"/>
<feature type="domain" description="RRM" evidence="3">
    <location>
        <begin position="4"/>
        <end position="50"/>
    </location>
</feature>
<dbReference type="PANTHER" id="PTHR34427">
    <property type="entry name" value="DUF4283 DOMAIN PROTEIN"/>
    <property type="match status" value="1"/>
</dbReference>
<proteinExistence type="predicted"/>
<keyword evidence="1" id="KW-0694">RNA-binding</keyword>
<dbReference type="GO" id="GO:0003723">
    <property type="term" value="F:RNA binding"/>
    <property type="evidence" value="ECO:0007669"/>
    <property type="project" value="UniProtKB-UniRule"/>
</dbReference>
<feature type="compositionally biased region" description="Basic and acidic residues" evidence="2">
    <location>
        <begin position="502"/>
        <end position="517"/>
    </location>
</feature>